<dbReference type="EMBL" id="KV425882">
    <property type="protein sequence ID" value="KZW04404.1"/>
    <property type="molecule type" value="Genomic_DNA"/>
</dbReference>
<sequence>MSHASTSKPRLIIVVTGANSGVGFGICKRLLFQLSRPDIPDADPQPLLVHDDDTGSHAPSPYIGAKELTLVMACRSEQRAAAARTELLTALDRELARRERASDASVSYARAFRAALRIDYAHVDLTSVSSIFSFCDSLSQDYPYLTHLVLNAGMASFIGVNWPLCAYQILAEGYHALYRPRFKLQSPSPLTRDGLGAVWCANVFSSYILATRLRPLLRDAPYSDARVLWMSSIEADRKICPENLMENYQLLNTRVSYEISKYQTCLIAPAMERRERERRVKERVVKPRAEIRHIIVHPGVTSSNIFAVIGWVLLRAMELAFWLARIAGSPHHVLSAWNGAVSTVHIALTNLSNVPFPKTPVMFGSRCDRLGREYVGVEEVDDWERSQNAGELLVDKCEWMYDNFCEKLEQEQERGANGHANGHDNGNGKADEHADVKQVV</sequence>
<accession>A0A165R2G2</accession>
<keyword evidence="2" id="KW-0521">NADP</keyword>
<dbReference type="InParanoid" id="A0A165R2G2"/>
<keyword evidence="3" id="KW-0752">Steroid biosynthesis</keyword>
<comment type="similarity">
    <text evidence="6">Belongs to the short-chain dehydrogenases/reductases (SDR) family. ERG27 subfamily.</text>
</comment>
<dbReference type="PANTHER" id="PTHR43647">
    <property type="entry name" value="DEHYDROGENASE"/>
    <property type="match status" value="1"/>
</dbReference>
<keyword evidence="4" id="KW-0560">Oxidoreductase</keyword>
<dbReference type="AlphaFoldDB" id="A0A165R2G2"/>
<reference evidence="8 9" key="1">
    <citation type="journal article" date="2016" name="Mol. Biol. Evol.">
        <title>Comparative Genomics of Early-Diverging Mushroom-Forming Fungi Provides Insights into the Origins of Lignocellulose Decay Capabilities.</title>
        <authorList>
            <person name="Nagy L.G."/>
            <person name="Riley R."/>
            <person name="Tritt A."/>
            <person name="Adam C."/>
            <person name="Daum C."/>
            <person name="Floudas D."/>
            <person name="Sun H."/>
            <person name="Yadav J.S."/>
            <person name="Pangilinan J."/>
            <person name="Larsson K.H."/>
            <person name="Matsuura K."/>
            <person name="Barry K."/>
            <person name="Labutti K."/>
            <person name="Kuo R."/>
            <person name="Ohm R.A."/>
            <person name="Bhattacharya S.S."/>
            <person name="Shirouzu T."/>
            <person name="Yoshinaga Y."/>
            <person name="Martin F.M."/>
            <person name="Grigoriev I.V."/>
            <person name="Hibbett D.S."/>
        </authorList>
    </citation>
    <scope>NUCLEOTIDE SEQUENCE [LARGE SCALE GENOMIC DNA]</scope>
    <source>
        <strain evidence="8 9">HHB12029</strain>
    </source>
</reference>
<dbReference type="SUPFAM" id="SSF51735">
    <property type="entry name" value="NAD(P)-binding Rossmann-fold domains"/>
    <property type="match status" value="1"/>
</dbReference>
<keyword evidence="1" id="KW-0444">Lipid biosynthesis</keyword>
<dbReference type="Proteomes" id="UP000077266">
    <property type="component" value="Unassembled WGS sequence"/>
</dbReference>
<keyword evidence="5" id="KW-0443">Lipid metabolism</keyword>
<feature type="compositionally biased region" description="Low complexity" evidence="7">
    <location>
        <begin position="417"/>
        <end position="428"/>
    </location>
</feature>
<dbReference type="Gene3D" id="3.40.50.720">
    <property type="entry name" value="NAD(P)-binding Rossmann-like Domain"/>
    <property type="match status" value="1"/>
</dbReference>
<feature type="region of interest" description="Disordered" evidence="7">
    <location>
        <begin position="413"/>
        <end position="440"/>
    </location>
</feature>
<evidence type="ECO:0000256" key="1">
    <source>
        <dbReference type="ARBA" id="ARBA00022516"/>
    </source>
</evidence>
<dbReference type="OrthoDB" id="9989144at2759"/>
<evidence type="ECO:0000256" key="6">
    <source>
        <dbReference type="ARBA" id="ARBA00023593"/>
    </source>
</evidence>
<evidence type="ECO:0000313" key="9">
    <source>
        <dbReference type="Proteomes" id="UP000077266"/>
    </source>
</evidence>
<dbReference type="GO" id="GO:0006694">
    <property type="term" value="P:steroid biosynthetic process"/>
    <property type="evidence" value="ECO:0007669"/>
    <property type="project" value="UniProtKB-KW"/>
</dbReference>
<evidence type="ECO:0000256" key="3">
    <source>
        <dbReference type="ARBA" id="ARBA00022955"/>
    </source>
</evidence>
<evidence type="ECO:0000313" key="8">
    <source>
        <dbReference type="EMBL" id="KZW04404.1"/>
    </source>
</evidence>
<name>A0A165R2G2_EXIGL</name>
<evidence type="ECO:0008006" key="10">
    <source>
        <dbReference type="Google" id="ProtNLM"/>
    </source>
</evidence>
<evidence type="ECO:0000256" key="2">
    <source>
        <dbReference type="ARBA" id="ARBA00022857"/>
    </source>
</evidence>
<dbReference type="GO" id="GO:0005789">
    <property type="term" value="C:endoplasmic reticulum membrane"/>
    <property type="evidence" value="ECO:0007669"/>
    <property type="project" value="TreeGrafter"/>
</dbReference>
<gene>
    <name evidence="8" type="ORF">EXIGLDRAFT_635950</name>
</gene>
<organism evidence="8 9">
    <name type="scientific">Exidia glandulosa HHB12029</name>
    <dbReference type="NCBI Taxonomy" id="1314781"/>
    <lineage>
        <taxon>Eukaryota</taxon>
        <taxon>Fungi</taxon>
        <taxon>Dikarya</taxon>
        <taxon>Basidiomycota</taxon>
        <taxon>Agaricomycotina</taxon>
        <taxon>Agaricomycetes</taxon>
        <taxon>Auriculariales</taxon>
        <taxon>Exidiaceae</taxon>
        <taxon>Exidia</taxon>
    </lineage>
</organism>
<dbReference type="STRING" id="1314781.A0A165R2G2"/>
<keyword evidence="9" id="KW-1185">Reference proteome</keyword>
<dbReference type="InterPro" id="IPR051593">
    <property type="entry name" value="Ergosterol_Biosynth_ERG27"/>
</dbReference>
<protein>
    <recommendedName>
        <fullName evidence="10">NAD(P)-binding protein</fullName>
    </recommendedName>
</protein>
<dbReference type="InterPro" id="IPR036291">
    <property type="entry name" value="NAD(P)-bd_dom_sf"/>
</dbReference>
<dbReference type="GO" id="GO:0005741">
    <property type="term" value="C:mitochondrial outer membrane"/>
    <property type="evidence" value="ECO:0007669"/>
    <property type="project" value="TreeGrafter"/>
</dbReference>
<dbReference type="PANTHER" id="PTHR43647:SF1">
    <property type="entry name" value="3-KETO-STEROID REDUCTASE ERG27"/>
    <property type="match status" value="1"/>
</dbReference>
<feature type="compositionally biased region" description="Basic and acidic residues" evidence="7">
    <location>
        <begin position="429"/>
        <end position="440"/>
    </location>
</feature>
<proteinExistence type="inferred from homology"/>
<dbReference type="GO" id="GO:0005811">
    <property type="term" value="C:lipid droplet"/>
    <property type="evidence" value="ECO:0007669"/>
    <property type="project" value="TreeGrafter"/>
</dbReference>
<dbReference type="GO" id="GO:0000253">
    <property type="term" value="F:3-beta-hydroxysteroid 3-dehydrogenase (NADP+) activity"/>
    <property type="evidence" value="ECO:0007669"/>
    <property type="project" value="TreeGrafter"/>
</dbReference>
<dbReference type="FunCoup" id="A0A165R2G2">
    <property type="interactions" value="91"/>
</dbReference>
<evidence type="ECO:0000256" key="7">
    <source>
        <dbReference type="SAM" id="MobiDB-lite"/>
    </source>
</evidence>
<evidence type="ECO:0000256" key="5">
    <source>
        <dbReference type="ARBA" id="ARBA00023098"/>
    </source>
</evidence>
<evidence type="ECO:0000256" key="4">
    <source>
        <dbReference type="ARBA" id="ARBA00023002"/>
    </source>
</evidence>